<accession>A0A6S6SJB6</accession>
<dbReference type="SUPFAM" id="SSF110997">
    <property type="entry name" value="Sporulation related repeat"/>
    <property type="match status" value="1"/>
</dbReference>
<feature type="domain" description="SPOR" evidence="2">
    <location>
        <begin position="62"/>
        <end position="142"/>
    </location>
</feature>
<dbReference type="PROSITE" id="PS51724">
    <property type="entry name" value="SPOR"/>
    <property type="match status" value="1"/>
</dbReference>
<dbReference type="InterPro" id="IPR036680">
    <property type="entry name" value="SPOR-like_sf"/>
</dbReference>
<proteinExistence type="predicted"/>
<organism evidence="3">
    <name type="scientific">uncultured Thiotrichaceae bacterium</name>
    <dbReference type="NCBI Taxonomy" id="298394"/>
    <lineage>
        <taxon>Bacteria</taxon>
        <taxon>Pseudomonadati</taxon>
        <taxon>Pseudomonadota</taxon>
        <taxon>Gammaproteobacteria</taxon>
        <taxon>Thiotrichales</taxon>
        <taxon>Thiotrichaceae</taxon>
        <taxon>environmental samples</taxon>
    </lineage>
</organism>
<evidence type="ECO:0000259" key="2">
    <source>
        <dbReference type="PROSITE" id="PS51724"/>
    </source>
</evidence>
<feature type="transmembrane region" description="Helical" evidence="1">
    <location>
        <begin position="12"/>
        <end position="31"/>
    </location>
</feature>
<sequence>MRLFANQKGFLNITTLALLGLVMAGMGFLYYKGYRLDIKTHSGVGPVSSNQNNSTGRNNGDQQNGLFYTVQVSVTPVESNAINIVNNLQSDGYDAYYDTYSSDQGRVYKVRLGQYADQQSASAVKSQVRRRYDQFKDSFVKTITE</sequence>
<dbReference type="GO" id="GO:0042834">
    <property type="term" value="F:peptidoglycan binding"/>
    <property type="evidence" value="ECO:0007669"/>
    <property type="project" value="InterPro"/>
</dbReference>
<dbReference type="InterPro" id="IPR007730">
    <property type="entry name" value="SPOR-like_dom"/>
</dbReference>
<dbReference type="AlphaFoldDB" id="A0A6S6SJB6"/>
<protein>
    <recommendedName>
        <fullName evidence="2">SPOR domain-containing protein</fullName>
    </recommendedName>
</protein>
<dbReference type="Pfam" id="PF05036">
    <property type="entry name" value="SPOR"/>
    <property type="match status" value="1"/>
</dbReference>
<dbReference type="Gene3D" id="3.30.70.1070">
    <property type="entry name" value="Sporulation related repeat"/>
    <property type="match status" value="1"/>
</dbReference>
<evidence type="ECO:0000313" key="3">
    <source>
        <dbReference type="EMBL" id="CAA6805001.1"/>
    </source>
</evidence>
<evidence type="ECO:0000256" key="1">
    <source>
        <dbReference type="SAM" id="Phobius"/>
    </source>
</evidence>
<reference evidence="3" key="1">
    <citation type="submission" date="2020-01" db="EMBL/GenBank/DDBJ databases">
        <authorList>
            <person name="Meier V. D."/>
            <person name="Meier V D."/>
        </authorList>
    </citation>
    <scope>NUCLEOTIDE SEQUENCE</scope>
    <source>
        <strain evidence="3">HLG_WM_MAG_07</strain>
    </source>
</reference>
<keyword evidence="1" id="KW-1133">Transmembrane helix</keyword>
<name>A0A6S6SJB6_9GAMM</name>
<gene>
    <name evidence="3" type="ORF">HELGO_WM11725</name>
</gene>
<keyword evidence="1" id="KW-0472">Membrane</keyword>
<dbReference type="EMBL" id="CACVAY010000025">
    <property type="protein sequence ID" value="CAA6805001.1"/>
    <property type="molecule type" value="Genomic_DNA"/>
</dbReference>
<keyword evidence="1" id="KW-0812">Transmembrane</keyword>